<evidence type="ECO:0000313" key="3">
    <source>
        <dbReference type="EMBL" id="GMH12348.1"/>
    </source>
</evidence>
<accession>A0AAD3SJ15</accession>
<keyword evidence="4" id="KW-1185">Reference proteome</keyword>
<gene>
    <name evidence="3" type="ORF">Nepgr_014189</name>
</gene>
<dbReference type="Pfam" id="PF12315">
    <property type="entry name" value="DA1-like"/>
    <property type="match status" value="1"/>
</dbReference>
<feature type="region of interest" description="Disordered" evidence="1">
    <location>
        <begin position="20"/>
        <end position="47"/>
    </location>
</feature>
<feature type="domain" description="Protein DA1-like" evidence="2">
    <location>
        <begin position="1"/>
        <end position="64"/>
    </location>
</feature>
<dbReference type="EMBL" id="BSYO01000011">
    <property type="protein sequence ID" value="GMH12348.1"/>
    <property type="molecule type" value="Genomic_DNA"/>
</dbReference>
<reference evidence="3" key="1">
    <citation type="submission" date="2023-05" db="EMBL/GenBank/DDBJ databases">
        <title>Nepenthes gracilis genome sequencing.</title>
        <authorList>
            <person name="Fukushima K."/>
        </authorList>
    </citation>
    <scope>NUCLEOTIDE SEQUENCE</scope>
    <source>
        <strain evidence="3">SING2019-196</strain>
    </source>
</reference>
<evidence type="ECO:0000256" key="1">
    <source>
        <dbReference type="SAM" id="MobiDB-lite"/>
    </source>
</evidence>
<dbReference type="Proteomes" id="UP001279734">
    <property type="component" value="Unassembled WGS sequence"/>
</dbReference>
<proteinExistence type="predicted"/>
<feature type="compositionally biased region" description="Low complexity" evidence="1">
    <location>
        <begin position="20"/>
        <end position="41"/>
    </location>
</feature>
<evidence type="ECO:0000259" key="2">
    <source>
        <dbReference type="Pfam" id="PF12315"/>
    </source>
</evidence>
<evidence type="ECO:0000313" key="4">
    <source>
        <dbReference type="Proteomes" id="UP001279734"/>
    </source>
</evidence>
<dbReference type="AlphaFoldDB" id="A0AAD3SJ15"/>
<organism evidence="3 4">
    <name type="scientific">Nepenthes gracilis</name>
    <name type="common">Slender pitcher plant</name>
    <dbReference type="NCBI Taxonomy" id="150966"/>
    <lineage>
        <taxon>Eukaryota</taxon>
        <taxon>Viridiplantae</taxon>
        <taxon>Streptophyta</taxon>
        <taxon>Embryophyta</taxon>
        <taxon>Tracheophyta</taxon>
        <taxon>Spermatophyta</taxon>
        <taxon>Magnoliopsida</taxon>
        <taxon>eudicotyledons</taxon>
        <taxon>Gunneridae</taxon>
        <taxon>Pentapetalae</taxon>
        <taxon>Caryophyllales</taxon>
        <taxon>Nepenthaceae</taxon>
        <taxon>Nepenthes</taxon>
    </lineage>
</organism>
<protein>
    <recommendedName>
        <fullName evidence="2">Protein DA1-like domain-containing protein</fullName>
    </recommendedName>
</protein>
<sequence>MWLDSELIAGPSSNCVASLSSSSSTLLPSSSLASLTSTGSSKKGKRSQFERKLGEFFKHQISPMDLQLMRMDSDDEPT</sequence>
<dbReference type="InterPro" id="IPR022087">
    <property type="entry name" value="DA1-like_dom"/>
</dbReference>
<name>A0AAD3SJ15_NEPGR</name>
<comment type="caution">
    <text evidence="3">The sequence shown here is derived from an EMBL/GenBank/DDBJ whole genome shotgun (WGS) entry which is preliminary data.</text>
</comment>